<dbReference type="SUPFAM" id="SSF52540">
    <property type="entry name" value="P-loop containing nucleoside triphosphate hydrolases"/>
    <property type="match status" value="1"/>
</dbReference>
<evidence type="ECO:0000256" key="10">
    <source>
        <dbReference type="PROSITE-ProRule" id="PRU00560"/>
    </source>
</evidence>
<evidence type="ECO:0000256" key="8">
    <source>
        <dbReference type="ARBA" id="ARBA00034808"/>
    </source>
</evidence>
<dbReference type="InterPro" id="IPR044876">
    <property type="entry name" value="HRDC_dom_sf"/>
</dbReference>
<dbReference type="Gene3D" id="1.10.10.160">
    <property type="match status" value="1"/>
</dbReference>
<keyword evidence="4 10" id="KW-0347">Helicase</keyword>
<dbReference type="CDD" id="cd18807">
    <property type="entry name" value="SF1_C_UvrD"/>
    <property type="match status" value="1"/>
</dbReference>
<keyword evidence="2 10" id="KW-0547">Nucleotide-binding</keyword>
<comment type="catalytic activity">
    <reaction evidence="9">
        <text>ATP + H2O = ADP + phosphate + H(+)</text>
        <dbReference type="Rhea" id="RHEA:13065"/>
        <dbReference type="ChEBI" id="CHEBI:15377"/>
        <dbReference type="ChEBI" id="CHEBI:15378"/>
        <dbReference type="ChEBI" id="CHEBI:30616"/>
        <dbReference type="ChEBI" id="CHEBI:43474"/>
        <dbReference type="ChEBI" id="CHEBI:456216"/>
        <dbReference type="EC" id="5.6.2.4"/>
    </reaction>
</comment>
<evidence type="ECO:0000256" key="4">
    <source>
        <dbReference type="ARBA" id="ARBA00022806"/>
    </source>
</evidence>
<dbReference type="GO" id="GO:0043138">
    <property type="term" value="F:3'-5' DNA helicase activity"/>
    <property type="evidence" value="ECO:0007669"/>
    <property type="project" value="UniProtKB-EC"/>
</dbReference>
<dbReference type="RefSeq" id="WP_353650769.1">
    <property type="nucleotide sequence ID" value="NZ_CP159218.1"/>
</dbReference>
<dbReference type="InterPro" id="IPR000212">
    <property type="entry name" value="DNA_helicase_UvrD/REP"/>
</dbReference>
<proteinExistence type="inferred from homology"/>
<dbReference type="Gene3D" id="1.10.150.80">
    <property type="entry name" value="HRDC domain"/>
    <property type="match status" value="1"/>
</dbReference>
<protein>
    <recommendedName>
        <fullName evidence="8">DNA 3'-5' helicase</fullName>
        <ecNumber evidence="8">5.6.2.4</ecNumber>
    </recommendedName>
</protein>
<evidence type="ECO:0000256" key="3">
    <source>
        <dbReference type="ARBA" id="ARBA00022801"/>
    </source>
</evidence>
<dbReference type="Pfam" id="PF13361">
    <property type="entry name" value="UvrD_C"/>
    <property type="match status" value="2"/>
</dbReference>
<dbReference type="Pfam" id="PF00570">
    <property type="entry name" value="HRDC"/>
    <property type="match status" value="1"/>
</dbReference>
<evidence type="ECO:0000256" key="7">
    <source>
        <dbReference type="ARBA" id="ARBA00034617"/>
    </source>
</evidence>
<dbReference type="GO" id="GO:0000725">
    <property type="term" value="P:recombinational repair"/>
    <property type="evidence" value="ECO:0007669"/>
    <property type="project" value="TreeGrafter"/>
</dbReference>
<dbReference type="PROSITE" id="PS50967">
    <property type="entry name" value="HRDC"/>
    <property type="match status" value="1"/>
</dbReference>
<dbReference type="EMBL" id="CP159218">
    <property type="protein sequence ID" value="XCG65158.1"/>
    <property type="molecule type" value="Genomic_DNA"/>
</dbReference>
<evidence type="ECO:0000256" key="1">
    <source>
        <dbReference type="ARBA" id="ARBA00009922"/>
    </source>
</evidence>
<feature type="domain" description="HRDC" evidence="11">
    <location>
        <begin position="602"/>
        <end position="676"/>
    </location>
</feature>
<dbReference type="PROSITE" id="PS51217">
    <property type="entry name" value="UVRD_HELICASE_CTER"/>
    <property type="match status" value="1"/>
</dbReference>
<keyword evidence="6" id="KW-0413">Isomerase</keyword>
<organism evidence="14">
    <name type="scientific">Nakamurella sp. A5-74</name>
    <dbReference type="NCBI Taxonomy" id="3158264"/>
    <lineage>
        <taxon>Bacteria</taxon>
        <taxon>Bacillati</taxon>
        <taxon>Actinomycetota</taxon>
        <taxon>Actinomycetes</taxon>
        <taxon>Nakamurellales</taxon>
        <taxon>Nakamurellaceae</taxon>
        <taxon>Nakamurella</taxon>
    </lineage>
</organism>
<evidence type="ECO:0000313" key="14">
    <source>
        <dbReference type="EMBL" id="XCG65158.1"/>
    </source>
</evidence>
<feature type="domain" description="UvrD-like helicase ATP-binding" evidence="12">
    <location>
        <begin position="6"/>
        <end position="286"/>
    </location>
</feature>
<evidence type="ECO:0000259" key="12">
    <source>
        <dbReference type="PROSITE" id="PS51198"/>
    </source>
</evidence>
<evidence type="ECO:0000256" key="5">
    <source>
        <dbReference type="ARBA" id="ARBA00022840"/>
    </source>
</evidence>
<dbReference type="InterPro" id="IPR010997">
    <property type="entry name" value="HRDC-like_sf"/>
</dbReference>
<evidence type="ECO:0000259" key="11">
    <source>
        <dbReference type="PROSITE" id="PS50967"/>
    </source>
</evidence>
<dbReference type="CDD" id="cd17932">
    <property type="entry name" value="DEXQc_UvrD"/>
    <property type="match status" value="1"/>
</dbReference>
<dbReference type="InterPro" id="IPR014016">
    <property type="entry name" value="UvrD-like_ATP-bd"/>
</dbReference>
<dbReference type="PANTHER" id="PTHR11070:SF69">
    <property type="entry name" value="ATP-DEPENDENT DNA HELICASE UVRD2"/>
    <property type="match status" value="1"/>
</dbReference>
<dbReference type="AlphaFoldDB" id="A0AAU8DU64"/>
<feature type="binding site" evidence="10">
    <location>
        <begin position="27"/>
        <end position="34"/>
    </location>
    <ligand>
        <name>ATP</name>
        <dbReference type="ChEBI" id="CHEBI:30616"/>
    </ligand>
</feature>
<evidence type="ECO:0000256" key="2">
    <source>
        <dbReference type="ARBA" id="ARBA00022741"/>
    </source>
</evidence>
<keyword evidence="5 10" id="KW-0067">ATP-binding</keyword>
<accession>A0AAU8DU64</accession>
<dbReference type="InterPro" id="IPR002121">
    <property type="entry name" value="HRDC_dom"/>
</dbReference>
<dbReference type="PROSITE" id="PS51198">
    <property type="entry name" value="UVRD_HELICASE_ATP_BIND"/>
    <property type="match status" value="1"/>
</dbReference>
<comment type="similarity">
    <text evidence="1">Belongs to the helicase family. UvrD subfamily.</text>
</comment>
<dbReference type="FunFam" id="3.40.50.300:FF:001181">
    <property type="entry name" value="DNA helicase"/>
    <property type="match status" value="1"/>
</dbReference>
<dbReference type="EC" id="5.6.2.4" evidence="8"/>
<dbReference type="GO" id="GO:0005524">
    <property type="term" value="F:ATP binding"/>
    <property type="evidence" value="ECO:0007669"/>
    <property type="project" value="UniProtKB-UniRule"/>
</dbReference>
<evidence type="ECO:0000256" key="6">
    <source>
        <dbReference type="ARBA" id="ARBA00023235"/>
    </source>
</evidence>
<dbReference type="InterPro" id="IPR014017">
    <property type="entry name" value="DNA_helicase_UvrD-like_C"/>
</dbReference>
<feature type="domain" description="UvrD-like helicase C-terminal" evidence="13">
    <location>
        <begin position="287"/>
        <end position="539"/>
    </location>
</feature>
<dbReference type="SUPFAM" id="SSF47819">
    <property type="entry name" value="HRDC-like"/>
    <property type="match status" value="1"/>
</dbReference>
<reference evidence="14" key="1">
    <citation type="submission" date="2024-05" db="EMBL/GenBank/DDBJ databases">
        <authorList>
            <person name="Cai S.Y."/>
            <person name="Jin L.M."/>
            <person name="Li H.R."/>
        </authorList>
    </citation>
    <scope>NUCLEOTIDE SEQUENCE</scope>
    <source>
        <strain evidence="14">A5-74</strain>
    </source>
</reference>
<dbReference type="GO" id="GO:0033202">
    <property type="term" value="C:DNA helicase complex"/>
    <property type="evidence" value="ECO:0007669"/>
    <property type="project" value="TreeGrafter"/>
</dbReference>
<keyword evidence="3 10" id="KW-0378">Hydrolase</keyword>
<dbReference type="GO" id="GO:0016787">
    <property type="term" value="F:hydrolase activity"/>
    <property type="evidence" value="ECO:0007669"/>
    <property type="project" value="UniProtKB-UniRule"/>
</dbReference>
<dbReference type="InterPro" id="IPR027417">
    <property type="entry name" value="P-loop_NTPase"/>
</dbReference>
<dbReference type="Gene3D" id="3.40.50.300">
    <property type="entry name" value="P-loop containing nucleotide triphosphate hydrolases"/>
    <property type="match status" value="3"/>
</dbReference>
<dbReference type="SMART" id="SM00341">
    <property type="entry name" value="HRDC"/>
    <property type="match status" value="1"/>
</dbReference>
<gene>
    <name evidence="14" type="ORF">ABLG96_07645</name>
</gene>
<name>A0AAU8DU64_9ACTN</name>
<comment type="catalytic activity">
    <reaction evidence="7">
        <text>Couples ATP hydrolysis with the unwinding of duplex DNA by translocating in the 3'-5' direction.</text>
        <dbReference type="EC" id="5.6.2.4"/>
    </reaction>
</comment>
<dbReference type="InterPro" id="IPR013986">
    <property type="entry name" value="DExx_box_DNA_helicase_dom_sf"/>
</dbReference>
<dbReference type="GO" id="GO:0003677">
    <property type="term" value="F:DNA binding"/>
    <property type="evidence" value="ECO:0007669"/>
    <property type="project" value="InterPro"/>
</dbReference>
<dbReference type="PANTHER" id="PTHR11070">
    <property type="entry name" value="UVRD / RECB / PCRA DNA HELICASE FAMILY MEMBER"/>
    <property type="match status" value="1"/>
</dbReference>
<dbReference type="Pfam" id="PF00580">
    <property type="entry name" value="UvrD-helicase"/>
    <property type="match status" value="1"/>
</dbReference>
<evidence type="ECO:0000259" key="13">
    <source>
        <dbReference type="PROSITE" id="PS51217"/>
    </source>
</evidence>
<dbReference type="GO" id="GO:0005829">
    <property type="term" value="C:cytosol"/>
    <property type="evidence" value="ECO:0007669"/>
    <property type="project" value="TreeGrafter"/>
</dbReference>
<sequence>MRDLLDGLDDEQRTAVLAPSGPVCVLAGAGTGKTRTITHRIAHLIATDAHPVSEIMAVTFTTRAAGEMRVRLRALGAPGVQARTFHSAALKQLRYFWPTAVGGQLWPLLENKLRLVAMASRRVGSGTDAATLRDLAGEIEWAKATLAAPSTYQAAAAKALRDPSVAPETVAKVFEVYESVKRDAEQLDFDDLLLHTSAILEDNETVAREFRARYRCFVVDEYQDVTPLQQRTLQAWLGGRNQLTVVGDANQTIYSFAGASPKHLLEFDKTYPEASVIRLENDYRSTPQVVTLANRVIAGAGAGHRFRLKLRAVLPDGPQAVFSEHPDEPTEASEVSAKIAARIEAGMPASSIAILYRINAQSEVYEKALTEAGVPYVVKGGQRFFARAEVRQAMTLVRRAAESAPETHERGGPVLIDQVRELLGPIGLSDDPPPPGALRDRWDSLLGVVSIAEELADAGNEPGLRELAAELEQRSEAQHAPTIEGVTLASLHAAKGLEWDAVHLVGLTDGTLPIQYAETPEQVEEERRLLYVGVTRARTHLHVSWALSRTAGGRRSRRRSRFLTGIAPDAPARAGTGRCRVCAGPLITPGEIKTGRCHNCPSSADPQLVEALKTWRRQRSADDSVPAFVVFSDATLLAIAERRPTDDAALLAIPGIGPTKLDSYGCEVLAVVGRTR</sequence>
<evidence type="ECO:0000256" key="9">
    <source>
        <dbReference type="ARBA" id="ARBA00048988"/>
    </source>
</evidence>